<dbReference type="PIRSF" id="PIRSF006078">
    <property type="entry name" value="GlxK"/>
    <property type="match status" value="1"/>
</dbReference>
<dbReference type="PANTHER" id="PTHR21599:SF0">
    <property type="entry name" value="GLYCERATE KINASE"/>
    <property type="match status" value="1"/>
</dbReference>
<comment type="similarity">
    <text evidence="1 4">Belongs to the glycerate kinase type-1 family.</text>
</comment>
<proteinExistence type="inferred from homology"/>
<gene>
    <name evidence="5" type="primary">glxK</name>
    <name evidence="5" type="ORF">DB43_EO00140</name>
</gene>
<evidence type="ECO:0000256" key="1">
    <source>
        <dbReference type="ARBA" id="ARBA00006284"/>
    </source>
</evidence>
<keyword evidence="2 4" id="KW-0808">Transferase</keyword>
<evidence type="ECO:0000313" key="6">
    <source>
        <dbReference type="Proteomes" id="UP000031307"/>
    </source>
</evidence>
<dbReference type="Proteomes" id="UP000031307">
    <property type="component" value="Unassembled WGS sequence"/>
</dbReference>
<dbReference type="InterPro" id="IPR036129">
    <property type="entry name" value="Glycerate_kinase_sf"/>
</dbReference>
<dbReference type="GO" id="GO:0031388">
    <property type="term" value="P:organic acid phosphorylation"/>
    <property type="evidence" value="ECO:0007669"/>
    <property type="project" value="UniProtKB-UniRule"/>
</dbReference>
<evidence type="ECO:0000256" key="2">
    <source>
        <dbReference type="ARBA" id="ARBA00022679"/>
    </source>
</evidence>
<dbReference type="NCBIfam" id="TIGR00045">
    <property type="entry name" value="glycerate kinase"/>
    <property type="match status" value="1"/>
</dbReference>
<dbReference type="PANTHER" id="PTHR21599">
    <property type="entry name" value="GLYCERATE KINASE"/>
    <property type="match status" value="1"/>
</dbReference>
<comment type="caution">
    <text evidence="5">The sequence shown here is derived from an EMBL/GenBank/DDBJ whole genome shotgun (WGS) entry which is preliminary data.</text>
</comment>
<dbReference type="InterPro" id="IPR018193">
    <property type="entry name" value="Glyc_kinase_flavodox-like_fold"/>
</dbReference>
<dbReference type="PATRIC" id="fig|83552.4.peg.634"/>
<name>A0A0C1EDM0_9BACT</name>
<dbReference type="Gene3D" id="3.40.50.10350">
    <property type="entry name" value="Glycerate kinase, domain 1"/>
    <property type="match status" value="1"/>
</dbReference>
<reference evidence="5 6" key="1">
    <citation type="journal article" date="2014" name="Mol. Biol. Evol.">
        <title>Massive expansion of Ubiquitination-related gene families within the Chlamydiae.</title>
        <authorList>
            <person name="Domman D."/>
            <person name="Collingro A."/>
            <person name="Lagkouvardos I."/>
            <person name="Gehre L."/>
            <person name="Weinmaier T."/>
            <person name="Rattei T."/>
            <person name="Subtil A."/>
            <person name="Horn M."/>
        </authorList>
    </citation>
    <scope>NUCLEOTIDE SEQUENCE [LARGE SCALE GENOMIC DNA]</scope>
    <source>
        <strain evidence="5 6">OEW1</strain>
    </source>
</reference>
<dbReference type="GO" id="GO:0008887">
    <property type="term" value="F:glycerate kinase activity"/>
    <property type="evidence" value="ECO:0007669"/>
    <property type="project" value="UniProtKB-UniRule"/>
</dbReference>
<evidence type="ECO:0000313" key="5">
    <source>
        <dbReference type="EMBL" id="KIA78178.1"/>
    </source>
</evidence>
<dbReference type="EMBL" id="JSAM01000034">
    <property type="protein sequence ID" value="KIA78178.1"/>
    <property type="molecule type" value="Genomic_DNA"/>
</dbReference>
<dbReference type="EC" id="2.7.1.31" evidence="5"/>
<evidence type="ECO:0000256" key="4">
    <source>
        <dbReference type="PIRNR" id="PIRNR006078"/>
    </source>
</evidence>
<accession>A0A0C1EDM0</accession>
<dbReference type="SUPFAM" id="SSF110738">
    <property type="entry name" value="Glycerate kinase I"/>
    <property type="match status" value="1"/>
</dbReference>
<protein>
    <submittedName>
        <fullName evidence="5">Glycerate kinase</fullName>
        <ecNumber evidence="5">2.7.1.31</ecNumber>
    </submittedName>
</protein>
<keyword evidence="3 4" id="KW-0418">Kinase</keyword>
<dbReference type="Pfam" id="PF02595">
    <property type="entry name" value="Gly_kinase"/>
    <property type="match status" value="1"/>
</dbReference>
<dbReference type="InterPro" id="IPR004381">
    <property type="entry name" value="Glycerate_kinase"/>
</dbReference>
<dbReference type="Gene3D" id="3.90.1510.10">
    <property type="entry name" value="Glycerate kinase, domain 2"/>
    <property type="match status" value="1"/>
</dbReference>
<dbReference type="AlphaFoldDB" id="A0A0C1EDM0"/>
<sequence length="387" mass="41577">MDCKGEIYMRCLIVPQAFKGTASAMQVAAAIQDGLLRAFPTIESHLFPIADGGDGTLDALLFALGGSERTSVVTGTFGAQQEVVWGIAEEGRVAIIEMAKVCGLANLPFEQRNPMNATTFGVGELILEALDRGIRKFIVGIGGSATQDCGMGALQALGVLFKDQKGQSLPFGGGALTSLADLDLSHLDSRLKKASFILLCDVSTPFSKSANMYAAQKGATSWQIEELNRGFLHFANIVEKKFDRSVLELPCGGAGGGIGMALHTFLNGKMILGTDYILDLSAFDEALYKSDCVIIGEGKFDEQTLENKGPWRVLQRAKAKGIPVFAIVGQIQQGFNPPYAEGLTAILPLHSQEIINTDRLSDTWSHIAFAAEQLMRIYLPKNFKGGH</sequence>
<organism evidence="5 6">
    <name type="scientific">Parachlamydia acanthamoebae</name>
    <dbReference type="NCBI Taxonomy" id="83552"/>
    <lineage>
        <taxon>Bacteria</taxon>
        <taxon>Pseudomonadati</taxon>
        <taxon>Chlamydiota</taxon>
        <taxon>Chlamydiia</taxon>
        <taxon>Parachlamydiales</taxon>
        <taxon>Parachlamydiaceae</taxon>
        <taxon>Parachlamydia</taxon>
    </lineage>
</organism>
<dbReference type="InterPro" id="IPR018197">
    <property type="entry name" value="Glycerate_kinase_RE-like"/>
</dbReference>
<evidence type="ECO:0000256" key="3">
    <source>
        <dbReference type="ARBA" id="ARBA00022777"/>
    </source>
</evidence>